<feature type="compositionally biased region" description="Acidic residues" evidence="1">
    <location>
        <begin position="29"/>
        <end position="38"/>
    </location>
</feature>
<accession>A0A0D9WZB1</accession>
<dbReference type="AlphaFoldDB" id="A0A0D9WZB1"/>
<evidence type="ECO:0000313" key="2">
    <source>
        <dbReference type="EnsemblPlants" id="LPERR07G13210.3"/>
    </source>
</evidence>
<name>A0A0D9WZB1_9ORYZ</name>
<evidence type="ECO:0000256" key="1">
    <source>
        <dbReference type="SAM" id="MobiDB-lite"/>
    </source>
</evidence>
<keyword evidence="3" id="KW-1185">Reference proteome</keyword>
<dbReference type="EnsemblPlants" id="LPERR07G13210.3">
    <property type="protein sequence ID" value="LPERR07G13210.3"/>
    <property type="gene ID" value="LPERR07G13210"/>
</dbReference>
<dbReference type="HOGENOM" id="CLU_2336704_0_0_1"/>
<reference evidence="2 3" key="1">
    <citation type="submission" date="2012-08" db="EMBL/GenBank/DDBJ databases">
        <title>Oryza genome evolution.</title>
        <authorList>
            <person name="Wing R.A."/>
        </authorList>
    </citation>
    <scope>NUCLEOTIDE SEQUENCE</scope>
</reference>
<reference evidence="3" key="2">
    <citation type="submission" date="2013-12" db="EMBL/GenBank/DDBJ databases">
        <authorList>
            <person name="Yu Y."/>
            <person name="Lee S."/>
            <person name="de Baynast K."/>
            <person name="Wissotski M."/>
            <person name="Liu L."/>
            <person name="Talag J."/>
            <person name="Goicoechea J."/>
            <person name="Angelova A."/>
            <person name="Jetty R."/>
            <person name="Kudrna D."/>
            <person name="Golser W."/>
            <person name="Rivera L."/>
            <person name="Zhang J."/>
            <person name="Wing R."/>
        </authorList>
    </citation>
    <scope>NUCLEOTIDE SEQUENCE</scope>
</reference>
<protein>
    <submittedName>
        <fullName evidence="2">Uncharacterized protein</fullName>
    </submittedName>
</protein>
<feature type="compositionally biased region" description="Gly residues" evidence="1">
    <location>
        <begin position="1"/>
        <end position="10"/>
    </location>
</feature>
<evidence type="ECO:0000313" key="3">
    <source>
        <dbReference type="Proteomes" id="UP000032180"/>
    </source>
</evidence>
<sequence length="98" mass="10325">METGSGGGGRRLPKTESAEMRWVLPGGAYEEDEIESSDDGGGTPTANSGSRGGGFSNSDDDNYEEAELLRQRLVRTGPRADSLDVEAQDVAGICKTDD</sequence>
<dbReference type="Gramene" id="LPERR07G13210.3">
    <property type="protein sequence ID" value="LPERR07G13210.3"/>
    <property type="gene ID" value="LPERR07G13210"/>
</dbReference>
<reference evidence="2" key="3">
    <citation type="submission" date="2015-04" db="UniProtKB">
        <authorList>
            <consortium name="EnsemblPlants"/>
        </authorList>
    </citation>
    <scope>IDENTIFICATION</scope>
</reference>
<dbReference type="Proteomes" id="UP000032180">
    <property type="component" value="Chromosome 7"/>
</dbReference>
<organism evidence="2 3">
    <name type="scientific">Leersia perrieri</name>
    <dbReference type="NCBI Taxonomy" id="77586"/>
    <lineage>
        <taxon>Eukaryota</taxon>
        <taxon>Viridiplantae</taxon>
        <taxon>Streptophyta</taxon>
        <taxon>Embryophyta</taxon>
        <taxon>Tracheophyta</taxon>
        <taxon>Spermatophyta</taxon>
        <taxon>Magnoliopsida</taxon>
        <taxon>Liliopsida</taxon>
        <taxon>Poales</taxon>
        <taxon>Poaceae</taxon>
        <taxon>BOP clade</taxon>
        <taxon>Oryzoideae</taxon>
        <taxon>Oryzeae</taxon>
        <taxon>Oryzinae</taxon>
        <taxon>Leersia</taxon>
    </lineage>
</organism>
<proteinExistence type="predicted"/>
<feature type="region of interest" description="Disordered" evidence="1">
    <location>
        <begin position="1"/>
        <end position="64"/>
    </location>
</feature>